<dbReference type="InterPro" id="IPR000627">
    <property type="entry name" value="Intradiol_dOase_C"/>
</dbReference>
<dbReference type="EMBL" id="JAWDJO010000104">
    <property type="protein sequence ID" value="KAL1893694.1"/>
    <property type="molecule type" value="Genomic_DNA"/>
</dbReference>
<feature type="domain" description="Intradiol ring-cleavage dioxygenases" evidence="3">
    <location>
        <begin position="131"/>
        <end position="224"/>
    </location>
</feature>
<dbReference type="InterPro" id="IPR015889">
    <property type="entry name" value="Intradiol_dOase_core"/>
</dbReference>
<proteinExistence type="predicted"/>
<dbReference type="PANTHER" id="PTHR34315:SF1">
    <property type="entry name" value="INTRADIOL RING-CLEAVAGE DIOXYGENASES DOMAIN-CONTAINING PROTEIN-RELATED"/>
    <property type="match status" value="1"/>
</dbReference>
<organism evidence="4 5">
    <name type="scientific">Ceratocystis pirilliformis</name>
    <dbReference type="NCBI Taxonomy" id="259994"/>
    <lineage>
        <taxon>Eukaryota</taxon>
        <taxon>Fungi</taxon>
        <taxon>Dikarya</taxon>
        <taxon>Ascomycota</taxon>
        <taxon>Pezizomycotina</taxon>
        <taxon>Sordariomycetes</taxon>
        <taxon>Hypocreomycetidae</taxon>
        <taxon>Microascales</taxon>
        <taxon>Ceratocystidaceae</taxon>
        <taxon>Ceratocystis</taxon>
    </lineage>
</organism>
<name>A0ABR3YZ74_9PEZI</name>
<evidence type="ECO:0000256" key="2">
    <source>
        <dbReference type="SAM" id="SignalP"/>
    </source>
</evidence>
<evidence type="ECO:0000256" key="1">
    <source>
        <dbReference type="SAM" id="MobiDB-lite"/>
    </source>
</evidence>
<comment type="caution">
    <text evidence="4">The sequence shown here is derived from an EMBL/GenBank/DDBJ whole genome shotgun (WGS) entry which is preliminary data.</text>
</comment>
<feature type="compositionally biased region" description="Polar residues" evidence="1">
    <location>
        <begin position="434"/>
        <end position="461"/>
    </location>
</feature>
<feature type="compositionally biased region" description="Gly residues" evidence="1">
    <location>
        <begin position="345"/>
        <end position="370"/>
    </location>
</feature>
<feature type="chain" id="PRO_5047129254" description="Intradiol ring-cleavage dioxygenases domain-containing protein" evidence="2">
    <location>
        <begin position="19"/>
        <end position="461"/>
    </location>
</feature>
<feature type="region of interest" description="Disordered" evidence="1">
    <location>
        <begin position="343"/>
        <end position="370"/>
    </location>
</feature>
<dbReference type="CDD" id="cd03457">
    <property type="entry name" value="intradiol_dioxygenase_like"/>
    <property type="match status" value="1"/>
</dbReference>
<evidence type="ECO:0000259" key="3">
    <source>
        <dbReference type="Pfam" id="PF00775"/>
    </source>
</evidence>
<keyword evidence="5" id="KW-1185">Reference proteome</keyword>
<feature type="signal peptide" evidence="2">
    <location>
        <begin position="1"/>
        <end position="18"/>
    </location>
</feature>
<keyword evidence="2" id="KW-0732">Signal</keyword>
<sequence length="461" mass="48061">MLFARNILASLALASTLASGHPGHSVAEEALERRTFLNSVKRSSLAHCASKLKARGVIERNIARRTAQLEKARAKRSIRKRDLETVLATDHNMTSMGYTTSTDAATLFAGYNSCLLTPEVTVGPYYVSGEYVREDMSEDQDGLDLVLDYQVIDVDTCEPVPNVYVEIWHCNATGVYSGVVASGNGDSSDASNLDNTFLRAIQGTNDDGVAQFNSIFPGHYTGRTTHIHVMVHTNATLLANQTLGSDNYASHTGQSFFDQSLIAAVETLEPYASNTQELTENADDSIMAEEAATDGVDPFLEYTLLGDELSDGLFAWLAFGINTTQSTSITPASFYYESGGVSNSNGGGGSPPSGSGMPSGGTPSGSGAFGSGIPSSATLASSSTASSSATSVYVADASSSSSSSFAAAATTPSVGYGDGGSAPHTPKLDGATPVVNSSKKSKQTEQAVQNDKSNSKSSCNA</sequence>
<dbReference type="Proteomes" id="UP001583280">
    <property type="component" value="Unassembled WGS sequence"/>
</dbReference>
<reference evidence="4 5" key="1">
    <citation type="journal article" date="2024" name="IMA Fungus">
        <title>IMA Genome - F19 : A genome assembly and annotation guide to empower mycologists, including annotated draft genome sequences of Ceratocystis pirilliformis, Diaporthe australafricana, Fusarium ophioides, Paecilomyces lecythidis, and Sporothrix stenoceras.</title>
        <authorList>
            <person name="Aylward J."/>
            <person name="Wilson A.M."/>
            <person name="Visagie C.M."/>
            <person name="Spraker J."/>
            <person name="Barnes I."/>
            <person name="Buitendag C."/>
            <person name="Ceriani C."/>
            <person name="Del Mar Angel L."/>
            <person name="du Plessis D."/>
            <person name="Fuchs T."/>
            <person name="Gasser K."/>
            <person name="Kramer D."/>
            <person name="Li W."/>
            <person name="Munsamy K."/>
            <person name="Piso A."/>
            <person name="Price J.L."/>
            <person name="Sonnekus B."/>
            <person name="Thomas C."/>
            <person name="van der Nest A."/>
            <person name="van Dijk A."/>
            <person name="van Heerden A."/>
            <person name="van Vuuren N."/>
            <person name="Yilmaz N."/>
            <person name="Duong T.A."/>
            <person name="van der Merwe N.A."/>
            <person name="Wingfield M.J."/>
            <person name="Wingfield B.D."/>
        </authorList>
    </citation>
    <scope>NUCLEOTIDE SEQUENCE [LARGE SCALE GENOMIC DNA]</scope>
    <source>
        <strain evidence="4 5">CMW 12675</strain>
    </source>
</reference>
<evidence type="ECO:0000313" key="5">
    <source>
        <dbReference type="Proteomes" id="UP001583280"/>
    </source>
</evidence>
<dbReference type="SUPFAM" id="SSF49482">
    <property type="entry name" value="Aromatic compound dioxygenase"/>
    <property type="match status" value="1"/>
</dbReference>
<gene>
    <name evidence="4" type="ORF">Cpir12675_003994</name>
</gene>
<evidence type="ECO:0000313" key="4">
    <source>
        <dbReference type="EMBL" id="KAL1893694.1"/>
    </source>
</evidence>
<protein>
    <recommendedName>
        <fullName evidence="3">Intradiol ring-cleavage dioxygenases domain-containing protein</fullName>
    </recommendedName>
</protein>
<dbReference type="Gene3D" id="2.60.130.10">
    <property type="entry name" value="Aromatic compound dioxygenase"/>
    <property type="match status" value="1"/>
</dbReference>
<feature type="region of interest" description="Disordered" evidence="1">
    <location>
        <begin position="398"/>
        <end position="461"/>
    </location>
</feature>
<accession>A0ABR3YZ74</accession>
<feature type="compositionally biased region" description="Low complexity" evidence="1">
    <location>
        <begin position="398"/>
        <end position="414"/>
    </location>
</feature>
<dbReference type="PANTHER" id="PTHR34315">
    <property type="match status" value="1"/>
</dbReference>
<dbReference type="Pfam" id="PF00775">
    <property type="entry name" value="Dioxygenase_C"/>
    <property type="match status" value="1"/>
</dbReference>